<evidence type="ECO:0000259" key="2">
    <source>
        <dbReference type="Pfam" id="PF15902"/>
    </source>
</evidence>
<comment type="caution">
    <text evidence="3">The sequence shown here is derived from an EMBL/GenBank/DDBJ whole genome shotgun (WGS) entry which is preliminary data.</text>
</comment>
<dbReference type="Pfam" id="PF15902">
    <property type="entry name" value="Sortilin-Vps10"/>
    <property type="match status" value="1"/>
</dbReference>
<evidence type="ECO:0000313" key="3">
    <source>
        <dbReference type="EMBL" id="KYH13924.1"/>
    </source>
</evidence>
<dbReference type="SUPFAM" id="SSF110296">
    <property type="entry name" value="Oligoxyloglucan reducing end-specific cellobiohydrolase"/>
    <property type="match status" value="1"/>
</dbReference>
<dbReference type="Proteomes" id="UP000075418">
    <property type="component" value="Unassembled WGS sequence"/>
</dbReference>
<proteinExistence type="predicted"/>
<keyword evidence="1" id="KW-0677">Repeat</keyword>
<dbReference type="InterPro" id="IPR031778">
    <property type="entry name" value="Sortilin_N"/>
</dbReference>
<dbReference type="PANTHER" id="PTHR43739:SF5">
    <property type="entry name" value="EXO-ALPHA-SIALIDASE"/>
    <property type="match status" value="1"/>
</dbReference>
<dbReference type="RefSeq" id="WP_061854151.1">
    <property type="nucleotide sequence ID" value="NZ_LUGM01000002.1"/>
</dbReference>
<accession>A0A151A3D2</accession>
<evidence type="ECO:0000313" key="4">
    <source>
        <dbReference type="Proteomes" id="UP000075418"/>
    </source>
</evidence>
<dbReference type="PANTHER" id="PTHR43739">
    <property type="entry name" value="XYLOGLUCANASE (EUROFUNG)"/>
    <property type="match status" value="1"/>
</dbReference>
<gene>
    <name evidence="3" type="ORF">A0131_03780</name>
</gene>
<dbReference type="Gene3D" id="2.130.10.10">
    <property type="entry name" value="YVTN repeat-like/Quinoprotein amine dehydrogenase"/>
    <property type="match status" value="1"/>
</dbReference>
<evidence type="ECO:0000256" key="1">
    <source>
        <dbReference type="ARBA" id="ARBA00022737"/>
    </source>
</evidence>
<sequence>MKQFVVTYDNALLLFTQEHDGYRIESKFKGANPIAVTQDPIDTNIIYCGTFDRGLWKSDDSGETWIPIGTRFKNNDAFKQEDIHMTRVTSVKAYKNEDGTSSMLLVGTEPSALFVSYDQGASFVIVTDFSHIEGKDKWFFPPRPYTHHVKWQASNPQQPQNIFVTIEAGGMLYSEDYGQSWQANKARYAPVDIHVLRTHPNLPNKLYGVCGDAFLNTGHGTVIESDDYGATWQDINEGIEDKYGYSLAVNEENHLVIATAKSPYKAHSYTDDTESTIYYRQNDKDAKWIEATEGLPEQKGTIISALTEYEGVFYAANNKGIFYSENGGQQWQQLNVNWPHEFTNQHAHQIIPIV</sequence>
<name>A0A151A3D2_9STAP</name>
<dbReference type="AlphaFoldDB" id="A0A151A3D2"/>
<dbReference type="InterPro" id="IPR015943">
    <property type="entry name" value="WD40/YVTN_repeat-like_dom_sf"/>
</dbReference>
<organism evidence="3 4">
    <name type="scientific">Staphylococcus kloosii</name>
    <dbReference type="NCBI Taxonomy" id="29384"/>
    <lineage>
        <taxon>Bacteria</taxon>
        <taxon>Bacillati</taxon>
        <taxon>Bacillota</taxon>
        <taxon>Bacilli</taxon>
        <taxon>Bacillales</taxon>
        <taxon>Staphylococcaceae</taxon>
        <taxon>Staphylococcus</taxon>
    </lineage>
</organism>
<dbReference type="EMBL" id="LUGM01000002">
    <property type="protein sequence ID" value="KYH13924.1"/>
    <property type="molecule type" value="Genomic_DNA"/>
</dbReference>
<feature type="domain" description="Sortilin N-terminal" evidence="2">
    <location>
        <begin position="112"/>
        <end position="267"/>
    </location>
</feature>
<reference evidence="3 4" key="1">
    <citation type="submission" date="2016-02" db="EMBL/GenBank/DDBJ databases">
        <title>Draft genome sequence of hydrocarbon degrading Staphylococcus saprophyticus Strain CNV2, isolated from crude-oil contaminated soil from Noonmati Oil Refinery, Guwahati, Assam, India.</title>
        <authorList>
            <person name="Mukherjee A."/>
            <person name="Chettri B."/>
            <person name="Langpoklakpam J."/>
            <person name="Singh A.K."/>
            <person name="Chattopadhyay D.J."/>
        </authorList>
    </citation>
    <scope>NUCLEOTIDE SEQUENCE [LARGE SCALE GENOMIC DNA]</scope>
    <source>
        <strain evidence="3 4">CNV2</strain>
    </source>
</reference>
<dbReference type="GO" id="GO:0010411">
    <property type="term" value="P:xyloglucan metabolic process"/>
    <property type="evidence" value="ECO:0007669"/>
    <property type="project" value="TreeGrafter"/>
</dbReference>
<protein>
    <recommendedName>
        <fullName evidence="2">Sortilin N-terminal domain-containing protein</fullName>
    </recommendedName>
</protein>
<dbReference type="InterPro" id="IPR052025">
    <property type="entry name" value="Xyloglucanase_GH74"/>
</dbReference>